<protein>
    <submittedName>
        <fullName evidence="3">Uncharacterized protein</fullName>
    </submittedName>
</protein>
<feature type="region of interest" description="Disordered" evidence="1">
    <location>
        <begin position="54"/>
        <end position="82"/>
    </location>
</feature>
<evidence type="ECO:0000313" key="3">
    <source>
        <dbReference type="EMBL" id="VTP07515.1"/>
    </source>
</evidence>
<accession>A0A653FCR5</accession>
<dbReference type="AlphaFoldDB" id="A0A653FCR5"/>
<name>A0A653FCR5_MYCSM</name>
<sequence length="113" mass="12085">MASENTDNTDKPTNLRPEPGPDAGVAEIQADIEKTRDELGQTVEALAAKTDVKARAHDKATETKERVAEKAHTAQAATRDALTDDRGAVKPAIPIAVGVLAVVVGVVLWRRRH</sequence>
<evidence type="ECO:0000256" key="1">
    <source>
        <dbReference type="SAM" id="MobiDB-lite"/>
    </source>
</evidence>
<feature type="compositionally biased region" description="Basic and acidic residues" evidence="1">
    <location>
        <begin position="54"/>
        <end position="72"/>
    </location>
</feature>
<feature type="transmembrane region" description="Helical" evidence="2">
    <location>
        <begin position="92"/>
        <end position="109"/>
    </location>
</feature>
<proteinExistence type="predicted"/>
<dbReference type="GeneID" id="93455608"/>
<reference evidence="3" key="1">
    <citation type="submission" date="2019-05" db="EMBL/GenBank/DDBJ databases">
        <authorList>
            <person name="Naeem R."/>
            <person name="Antony C."/>
            <person name="Guan Q."/>
        </authorList>
    </citation>
    <scope>NUCLEOTIDE SEQUENCE</scope>
    <source>
        <strain evidence="3">1</strain>
    </source>
</reference>
<dbReference type="KEGG" id="msn:LI99_03455"/>
<keyword evidence="2" id="KW-0472">Membrane</keyword>
<organism evidence="3">
    <name type="scientific">Mycolicibacterium smegmatis</name>
    <name type="common">Mycobacterium smegmatis</name>
    <dbReference type="NCBI Taxonomy" id="1772"/>
    <lineage>
        <taxon>Bacteria</taxon>
        <taxon>Bacillati</taxon>
        <taxon>Actinomycetota</taxon>
        <taxon>Actinomycetes</taxon>
        <taxon>Mycobacteriales</taxon>
        <taxon>Mycobacteriaceae</taxon>
        <taxon>Mycolicibacterium</taxon>
    </lineage>
</organism>
<dbReference type="Pfam" id="PF12277">
    <property type="entry name" value="DUF3618"/>
    <property type="match status" value="1"/>
</dbReference>
<keyword evidence="2" id="KW-1133">Transmembrane helix</keyword>
<dbReference type="InterPro" id="IPR022062">
    <property type="entry name" value="DUF3618"/>
</dbReference>
<dbReference type="OMA" id="AQEVTHD"/>
<keyword evidence="2" id="KW-0812">Transmembrane</keyword>
<dbReference type="RefSeq" id="WP_011727127.1">
    <property type="nucleotide sequence ID" value="NZ_CP009495.1"/>
</dbReference>
<dbReference type="EMBL" id="LR589633">
    <property type="protein sequence ID" value="VTP07515.1"/>
    <property type="molecule type" value="Genomic_DNA"/>
</dbReference>
<dbReference type="KEGG" id="msh:LI98_03455"/>
<gene>
    <name evidence="3" type="ORF">BIN_B_01836</name>
</gene>
<evidence type="ECO:0000256" key="2">
    <source>
        <dbReference type="SAM" id="Phobius"/>
    </source>
</evidence>
<feature type="region of interest" description="Disordered" evidence="1">
    <location>
        <begin position="1"/>
        <end position="23"/>
    </location>
</feature>